<dbReference type="SUPFAM" id="SSF56784">
    <property type="entry name" value="HAD-like"/>
    <property type="match status" value="1"/>
</dbReference>
<dbReference type="NCBIfam" id="TIGR01494">
    <property type="entry name" value="ATPase_P-type"/>
    <property type="match status" value="1"/>
</dbReference>
<dbReference type="Gene3D" id="3.30.70.100">
    <property type="match status" value="1"/>
</dbReference>
<dbReference type="FunFam" id="3.30.70.100:FF:000005">
    <property type="entry name" value="Copper-exporting P-type ATPase A"/>
    <property type="match status" value="1"/>
</dbReference>
<dbReference type="PANTHER" id="PTHR43520">
    <property type="entry name" value="ATP7, ISOFORM B"/>
    <property type="match status" value="1"/>
</dbReference>
<dbReference type="InterPro" id="IPR008250">
    <property type="entry name" value="ATPase_P-typ_transduc_dom_A_sf"/>
</dbReference>
<dbReference type="EMBL" id="WHJE01000007">
    <property type="protein sequence ID" value="KAE8765620.1"/>
    <property type="molecule type" value="Genomic_DNA"/>
</dbReference>
<evidence type="ECO:0000256" key="9">
    <source>
        <dbReference type="ARBA" id="ARBA00023136"/>
    </source>
</evidence>
<dbReference type="Pfam" id="PF00702">
    <property type="entry name" value="Hydrolase"/>
    <property type="match status" value="1"/>
</dbReference>
<dbReference type="GO" id="GO:0055070">
    <property type="term" value="P:copper ion homeostasis"/>
    <property type="evidence" value="ECO:0007669"/>
    <property type="project" value="TreeGrafter"/>
</dbReference>
<evidence type="ECO:0000256" key="6">
    <source>
        <dbReference type="ARBA" id="ARBA00022840"/>
    </source>
</evidence>
<dbReference type="InterPro" id="IPR036412">
    <property type="entry name" value="HAD-like_sf"/>
</dbReference>
<dbReference type="Gene3D" id="3.40.1110.10">
    <property type="entry name" value="Calcium-transporting ATPase, cytoplasmic domain N"/>
    <property type="match status" value="1"/>
</dbReference>
<comment type="catalytic activity">
    <reaction evidence="10">
        <text>ATP + H2O = ADP + phosphate + H(+)</text>
        <dbReference type="Rhea" id="RHEA:13065"/>
        <dbReference type="ChEBI" id="CHEBI:15377"/>
        <dbReference type="ChEBI" id="CHEBI:15378"/>
        <dbReference type="ChEBI" id="CHEBI:30616"/>
        <dbReference type="ChEBI" id="CHEBI:43474"/>
        <dbReference type="ChEBI" id="CHEBI:456216"/>
    </reaction>
</comment>
<dbReference type="Gene3D" id="3.40.50.1000">
    <property type="entry name" value="HAD superfamily/HAD-like"/>
    <property type="match status" value="1"/>
</dbReference>
<name>A0A7J5UTN0_9MICO</name>
<feature type="transmembrane region" description="Helical" evidence="12">
    <location>
        <begin position="705"/>
        <end position="721"/>
    </location>
</feature>
<dbReference type="InterPro" id="IPR023214">
    <property type="entry name" value="HAD_sf"/>
</dbReference>
<feature type="transmembrane region" description="Helical" evidence="12">
    <location>
        <begin position="106"/>
        <end position="124"/>
    </location>
</feature>
<feature type="transmembrane region" description="Helical" evidence="12">
    <location>
        <begin position="362"/>
        <end position="384"/>
    </location>
</feature>
<dbReference type="InterPro" id="IPR006121">
    <property type="entry name" value="HMA_dom"/>
</dbReference>
<dbReference type="Pfam" id="PF00122">
    <property type="entry name" value="E1-E2_ATPase"/>
    <property type="match status" value="1"/>
</dbReference>
<dbReference type="SUPFAM" id="SSF81665">
    <property type="entry name" value="Calcium ATPase, transmembrane domain M"/>
    <property type="match status" value="1"/>
</dbReference>
<dbReference type="InterPro" id="IPR001757">
    <property type="entry name" value="P_typ_ATPase"/>
</dbReference>
<dbReference type="GO" id="GO:0043682">
    <property type="term" value="F:P-type divalent copper transporter activity"/>
    <property type="evidence" value="ECO:0007669"/>
    <property type="project" value="TreeGrafter"/>
</dbReference>
<reference evidence="14 15" key="1">
    <citation type="submission" date="2019-10" db="EMBL/GenBank/DDBJ databases">
        <title>Georgenia wutianyii sp. nov. and Georgenia yuyongxinii sp. nov. isolated from plateau pika (Ochotona curzoniae) in the Qinghai-Tibet plateau of China.</title>
        <authorList>
            <person name="Tian Z."/>
        </authorList>
    </citation>
    <scope>NUCLEOTIDE SEQUENCE [LARGE SCALE GENOMIC DNA]</scope>
    <source>
        <strain evidence="14 15">DSM 21501</strain>
    </source>
</reference>
<evidence type="ECO:0000256" key="10">
    <source>
        <dbReference type="ARBA" id="ARBA00049360"/>
    </source>
</evidence>
<dbReference type="SFLD" id="SFLDF00027">
    <property type="entry name" value="p-type_atpase"/>
    <property type="match status" value="1"/>
</dbReference>
<keyword evidence="3 12" id="KW-0812">Transmembrane</keyword>
<evidence type="ECO:0000256" key="12">
    <source>
        <dbReference type="RuleBase" id="RU362081"/>
    </source>
</evidence>
<evidence type="ECO:0000256" key="1">
    <source>
        <dbReference type="ARBA" id="ARBA00004651"/>
    </source>
</evidence>
<evidence type="ECO:0000256" key="2">
    <source>
        <dbReference type="ARBA" id="ARBA00006024"/>
    </source>
</evidence>
<feature type="transmembrane region" description="Helical" evidence="12">
    <location>
        <begin position="208"/>
        <end position="228"/>
    </location>
</feature>
<keyword evidence="7" id="KW-1278">Translocase</keyword>
<organism evidence="14 15">
    <name type="scientific">Georgenia thermotolerans</name>
    <dbReference type="NCBI Taxonomy" id="527326"/>
    <lineage>
        <taxon>Bacteria</taxon>
        <taxon>Bacillati</taxon>
        <taxon>Actinomycetota</taxon>
        <taxon>Actinomycetes</taxon>
        <taxon>Micrococcales</taxon>
        <taxon>Bogoriellaceae</taxon>
        <taxon>Georgenia</taxon>
    </lineage>
</organism>
<dbReference type="NCBIfam" id="TIGR01525">
    <property type="entry name" value="ATPase-IB_hvy"/>
    <property type="match status" value="1"/>
</dbReference>
<dbReference type="InterPro" id="IPR023299">
    <property type="entry name" value="ATPase_P-typ_cyto_dom_N"/>
</dbReference>
<dbReference type="GO" id="GO:0005524">
    <property type="term" value="F:ATP binding"/>
    <property type="evidence" value="ECO:0007669"/>
    <property type="project" value="UniProtKB-UniRule"/>
</dbReference>
<feature type="transmembrane region" description="Helical" evidence="12">
    <location>
        <begin position="130"/>
        <end position="147"/>
    </location>
</feature>
<dbReference type="OrthoDB" id="7059309at2"/>
<dbReference type="CDD" id="cd02094">
    <property type="entry name" value="P-type_ATPase_Cu-like"/>
    <property type="match status" value="1"/>
</dbReference>
<dbReference type="InterPro" id="IPR023298">
    <property type="entry name" value="ATPase_P-typ_TM_dom_sf"/>
</dbReference>
<dbReference type="Pfam" id="PF00403">
    <property type="entry name" value="HMA"/>
    <property type="match status" value="1"/>
</dbReference>
<dbReference type="SUPFAM" id="SSF55008">
    <property type="entry name" value="HMA, heavy metal-associated domain"/>
    <property type="match status" value="1"/>
</dbReference>
<proteinExistence type="inferred from homology"/>
<evidence type="ECO:0000313" key="14">
    <source>
        <dbReference type="EMBL" id="KAE8765620.1"/>
    </source>
</evidence>
<evidence type="ECO:0000256" key="8">
    <source>
        <dbReference type="ARBA" id="ARBA00022989"/>
    </source>
</evidence>
<evidence type="ECO:0000259" key="13">
    <source>
        <dbReference type="PROSITE" id="PS50846"/>
    </source>
</evidence>
<dbReference type="GO" id="GO:0016887">
    <property type="term" value="F:ATP hydrolysis activity"/>
    <property type="evidence" value="ECO:0007669"/>
    <property type="project" value="InterPro"/>
</dbReference>
<keyword evidence="6 12" id="KW-0067">ATP-binding</keyword>
<dbReference type="InterPro" id="IPR027256">
    <property type="entry name" value="P-typ_ATPase_IB"/>
</dbReference>
<feature type="transmembrane region" description="Helical" evidence="12">
    <location>
        <begin position="727"/>
        <end position="745"/>
    </location>
</feature>
<dbReference type="PRINTS" id="PR00119">
    <property type="entry name" value="CATATPASE"/>
</dbReference>
<evidence type="ECO:0000256" key="11">
    <source>
        <dbReference type="ARBA" id="ARBA00074171"/>
    </source>
</evidence>
<evidence type="ECO:0000256" key="4">
    <source>
        <dbReference type="ARBA" id="ARBA00022723"/>
    </source>
</evidence>
<dbReference type="InterPro" id="IPR036163">
    <property type="entry name" value="HMA_dom_sf"/>
</dbReference>
<dbReference type="InterPro" id="IPR059000">
    <property type="entry name" value="ATPase_P-type_domA"/>
</dbReference>
<dbReference type="SUPFAM" id="SSF81653">
    <property type="entry name" value="Calcium ATPase, transduction domain A"/>
    <property type="match status" value="1"/>
</dbReference>
<accession>A0A7J5UTN0</accession>
<comment type="subcellular location">
    <subcellularLocation>
        <location evidence="1">Cell membrane</location>
        <topology evidence="1">Multi-pass membrane protein</topology>
    </subcellularLocation>
</comment>
<comment type="similarity">
    <text evidence="2 12">Belongs to the cation transport ATPase (P-type) (TC 3.A.3) family. Type IB subfamily.</text>
</comment>
<dbReference type="GO" id="GO:0005886">
    <property type="term" value="C:plasma membrane"/>
    <property type="evidence" value="ECO:0007669"/>
    <property type="project" value="UniProtKB-SubCell"/>
</dbReference>
<evidence type="ECO:0000256" key="3">
    <source>
        <dbReference type="ARBA" id="ARBA00022692"/>
    </source>
</evidence>
<dbReference type="InterPro" id="IPR044492">
    <property type="entry name" value="P_typ_ATPase_HD_dom"/>
</dbReference>
<dbReference type="PRINTS" id="PR00943">
    <property type="entry name" value="CUATPASE"/>
</dbReference>
<keyword evidence="5 12" id="KW-0547">Nucleotide-binding</keyword>
<keyword evidence="8 12" id="KW-1133">Transmembrane helix</keyword>
<keyword evidence="9 12" id="KW-0472">Membrane</keyword>
<dbReference type="PROSITE" id="PS01047">
    <property type="entry name" value="HMA_1"/>
    <property type="match status" value="1"/>
</dbReference>
<dbReference type="GO" id="GO:0005507">
    <property type="term" value="F:copper ion binding"/>
    <property type="evidence" value="ECO:0007669"/>
    <property type="project" value="TreeGrafter"/>
</dbReference>
<dbReference type="FunFam" id="2.70.150.10:FF:000002">
    <property type="entry name" value="Copper-transporting ATPase 1, putative"/>
    <property type="match status" value="1"/>
</dbReference>
<keyword evidence="4 12" id="KW-0479">Metal-binding</keyword>
<dbReference type="CDD" id="cd00371">
    <property type="entry name" value="HMA"/>
    <property type="match status" value="1"/>
</dbReference>
<dbReference type="AlphaFoldDB" id="A0A7J5UTN0"/>
<dbReference type="RefSeq" id="WP_152203092.1">
    <property type="nucleotide sequence ID" value="NZ_VUKF01000022.1"/>
</dbReference>
<evidence type="ECO:0000256" key="5">
    <source>
        <dbReference type="ARBA" id="ARBA00022741"/>
    </source>
</evidence>
<dbReference type="PANTHER" id="PTHR43520:SF8">
    <property type="entry name" value="P-TYPE CU(+) TRANSPORTER"/>
    <property type="match status" value="1"/>
</dbReference>
<sequence length="774" mass="79442">MSASPGQPQALGTLIELEVGGMTCASCAMRVEKKLNKLDGVTATVNYATEKAQISAPEGIDPAVLIAEVEKTGYTAALPRTESPDAGDDADEEEPDAELTALRHRLIGTVVLAVPVIAMAMVPALQFTSWQWASLALAAPVIVWAAWPFHKAAWTNLRHGAATMDTLISVGTTAAFLWSLYALFLGTAGTPGMTHAFELTVAPSDGAANIYLEVAAGVTMFILAGRYFEKRSKRQAGAALRALLELGAKDVAVIRGGAETRIPIGELAVGDEFVVRPGEKIATDGVIVAGTSAVDASMLTGESVPVEVGEGDAVTGATVNAGGRLVVRATRVGSDTQLAQMAQMVEDAQSGKAEVQRLADKVSGIFVPVAIAIAVAALGAWIGAGFPLDAAFTAAVAVLIIACPCALGLATPTALLVGTGRGAQLGILIKGPEVLESTRKVDTVVLDKTGTVTTGRMTLTDVIAADGIGRAQLLRLGGALEHASEHPIAQAIAKAATQEVGPLPTPEDFANVAGKGVQGMVEGHAGLVGRESLLADWGQHLTPDLAAAKADAEARGRTAVVVGWDGQARGVLVVADTVKPTSVQAVRQLKALGLTPVLLTGDNRAVAEQIAAEVGIDQVIAEVLPQDKVDVITRLQGEGKVVAMVGDGVNDAAALAQADLGLAMGTGTDVAIEAADITLVRGDLRSAADAIRLARKTLGTIRTNLFWAFAYNTAAIPLAALGLLNPMLAGAAMAFSSVFVVGNSLRLRSFTSRAVAPQPSPARTRARVAQPVGA</sequence>
<evidence type="ECO:0000313" key="15">
    <source>
        <dbReference type="Proteomes" id="UP000451860"/>
    </source>
</evidence>
<feature type="transmembrane region" description="Helical" evidence="12">
    <location>
        <begin position="167"/>
        <end position="188"/>
    </location>
</feature>
<comment type="caution">
    <text evidence="14">The sequence shown here is derived from an EMBL/GenBank/DDBJ whole genome shotgun (WGS) entry which is preliminary data.</text>
</comment>
<dbReference type="NCBIfam" id="TIGR01511">
    <property type="entry name" value="ATPase-IB1_Cu"/>
    <property type="match status" value="1"/>
</dbReference>
<dbReference type="InterPro" id="IPR018303">
    <property type="entry name" value="ATPase_P-typ_P_site"/>
</dbReference>
<keyword evidence="12" id="KW-1003">Cell membrane</keyword>
<dbReference type="PROSITE" id="PS00154">
    <property type="entry name" value="ATPASE_E1_E2"/>
    <property type="match status" value="1"/>
</dbReference>
<gene>
    <name evidence="14" type="ORF">GB883_02955</name>
</gene>
<dbReference type="PROSITE" id="PS50846">
    <property type="entry name" value="HMA_2"/>
    <property type="match status" value="1"/>
</dbReference>
<dbReference type="SFLD" id="SFLDS00003">
    <property type="entry name" value="Haloacid_Dehalogenase"/>
    <property type="match status" value="1"/>
</dbReference>
<protein>
    <recommendedName>
        <fullName evidence="11">Cation-transporting P-type ATPase B</fullName>
    </recommendedName>
</protein>
<keyword evidence="15" id="KW-1185">Reference proteome</keyword>
<feature type="transmembrane region" description="Helical" evidence="12">
    <location>
        <begin position="390"/>
        <end position="417"/>
    </location>
</feature>
<feature type="domain" description="HMA" evidence="13">
    <location>
        <begin position="13"/>
        <end position="77"/>
    </location>
</feature>
<dbReference type="InterPro" id="IPR017969">
    <property type="entry name" value="Heavy-metal-associated_CS"/>
</dbReference>
<evidence type="ECO:0000256" key="7">
    <source>
        <dbReference type="ARBA" id="ARBA00022967"/>
    </source>
</evidence>
<dbReference type="Gene3D" id="2.70.150.10">
    <property type="entry name" value="Calcium-transporting ATPase, cytoplasmic transduction domain A"/>
    <property type="match status" value="1"/>
</dbReference>
<dbReference type="Proteomes" id="UP000451860">
    <property type="component" value="Unassembled WGS sequence"/>
</dbReference>
<dbReference type="SFLD" id="SFLDG00002">
    <property type="entry name" value="C1.7:_P-type_atpase_like"/>
    <property type="match status" value="1"/>
</dbReference>